<dbReference type="Ensembl" id="ENSEBUT00000024438.1">
    <property type="protein sequence ID" value="ENSEBUP00000023862.1"/>
    <property type="gene ID" value="ENSEBUG00000014690.1"/>
</dbReference>
<protein>
    <recommendedName>
        <fullName evidence="6">Cilia- and flagella-associated protein 61 N-terminal domain-containing protein</fullName>
    </recommendedName>
</protein>
<dbReference type="InterPro" id="IPR032151">
    <property type="entry name" value="CFAP61_N"/>
</dbReference>
<proteinExistence type="predicted"/>
<dbReference type="Gene3D" id="3.50.50.60">
    <property type="entry name" value="FAD/NAD(P)-binding domain"/>
    <property type="match status" value="2"/>
</dbReference>
<dbReference type="Gene3D" id="3.40.630.30">
    <property type="match status" value="1"/>
</dbReference>
<evidence type="ECO:0000259" key="1">
    <source>
        <dbReference type="Pfam" id="PF07992"/>
    </source>
</evidence>
<dbReference type="Proteomes" id="UP000694388">
    <property type="component" value="Unplaced"/>
</dbReference>
<dbReference type="Pfam" id="PF23150">
    <property type="entry name" value="CFAP61_dimer"/>
    <property type="match status" value="1"/>
</dbReference>
<evidence type="ECO:0000313" key="5">
    <source>
        <dbReference type="Proteomes" id="UP000694388"/>
    </source>
</evidence>
<dbReference type="Pfam" id="PF07992">
    <property type="entry name" value="Pyr_redox_2"/>
    <property type="match status" value="1"/>
</dbReference>
<reference evidence="4" key="2">
    <citation type="submission" date="2025-09" db="UniProtKB">
        <authorList>
            <consortium name="Ensembl"/>
        </authorList>
    </citation>
    <scope>IDENTIFICATION</scope>
</reference>
<dbReference type="InterPro" id="IPR056299">
    <property type="entry name" value="CFAP61_dimer"/>
</dbReference>
<evidence type="ECO:0000313" key="4">
    <source>
        <dbReference type="Ensembl" id="ENSEBUP00000023862.1"/>
    </source>
</evidence>
<evidence type="ECO:0000259" key="2">
    <source>
        <dbReference type="Pfam" id="PF16092"/>
    </source>
</evidence>
<reference evidence="4" key="1">
    <citation type="submission" date="2025-08" db="UniProtKB">
        <authorList>
            <consortium name="Ensembl"/>
        </authorList>
    </citation>
    <scope>IDENTIFICATION</scope>
</reference>
<dbReference type="InterPro" id="IPR023753">
    <property type="entry name" value="FAD/NAD-binding_dom"/>
</dbReference>
<dbReference type="PANTHER" id="PTHR21178:SF8">
    <property type="entry name" value="CILIA- AND FLAGELLA-ASSOCIATED PROTEIN 61"/>
    <property type="match status" value="1"/>
</dbReference>
<dbReference type="InterPro" id="IPR038884">
    <property type="entry name" value="CFAP61"/>
</dbReference>
<dbReference type="AlphaFoldDB" id="A0A8C4X0J9"/>
<accession>A0A8C4X0J9</accession>
<sequence length="953" mass="107589">MKLRDGASSDYLGSLYVCLRATHFPKLQIRQARVEDNDDLVKLFEKQEEQLMEEYGEFFLAELIAAQDKDNHLAVGEVDGSVVGFMGVHQEVNVELLSKCFHLESFHGLCKLHPEDVCDPNPFISTQSSTSSRGHQDQWVEESLTHQKDEFLPTYKGASSAFCIQLFCVNPKYEMRYDIDKQFCVMTVPPMVPELPLLQSFYNVPPRHNSTFPQDLYVFHRVGLLINIFQTTNDTTIRFGLNDTETHNGLRTPSIHFNLSSACQHEFLPCFAQHVCVHQCACSCDPKTKILKVCHLGVVDHIILQDIEYCFTLTLQDIEFIHAQYNIEDFIDFEQYLPSEHACLQHFVLNPAFVCFRKYYLRELFRLSNSSSFYYQREGKTQGNMRHTLSSVLHSLVPVRPRRQVCYPLQELGALAPLEEYTLFHINRKLTLEPKVTVNARLVIVGASDTGMSFLETLIFSPHLHFSSLTLISTHGLPGDTPPDHVLNTFLLTSHSYSPELLACMPFHSHITVVKGKMHKLDRSGKHVILDDGTSVLYDFLVLCTGQQLQVPCPTGADMSQHPTNSEVPNTPDRCYTGIVPPNLFVLNDMEDCRLAHNWLQQNFLSGTGNAVVYGNRLEAHTIIQALLQLGISGSRLHLVEPPLRVGPSCFNNFAIEEAARAALLQAGVIVHSACLLAHWSDGKQLRHGDLITSVSFTTDTKALSLPCAVLFCCYRRTVDQTTFLALNDAGLVYNGGLVVDSCFRTNDPVLWAAGPLTTYSRRYHAGQWSHSCYSSQELGFQLATTLLPLLDPTLELPEDLTPEMDCLLPAFSAPKVKGGLLPGGFHYLHIAKPGIDTYLEAQMRLPDYGQELVTGSASEGNYFRLHINQYGMVETITCLSKEELPVGNFLSLYGCHERLLNNLSSRFHEGIIPDFYKFFKQSWCLAIFHDRFQHLGQELRRLASTRLVRRST</sequence>
<evidence type="ECO:0000259" key="3">
    <source>
        <dbReference type="Pfam" id="PF23150"/>
    </source>
</evidence>
<dbReference type="SUPFAM" id="SSF51905">
    <property type="entry name" value="FAD/NAD(P)-binding domain"/>
    <property type="match status" value="2"/>
</dbReference>
<evidence type="ECO:0008006" key="6">
    <source>
        <dbReference type="Google" id="ProtNLM"/>
    </source>
</evidence>
<dbReference type="OMA" id="ANDLWLH"/>
<dbReference type="InterPro" id="IPR016181">
    <property type="entry name" value="Acyl_CoA_acyltransferase"/>
</dbReference>
<dbReference type="SUPFAM" id="SSF55729">
    <property type="entry name" value="Acyl-CoA N-acyltransferases (Nat)"/>
    <property type="match status" value="1"/>
</dbReference>
<dbReference type="GO" id="GO:0016491">
    <property type="term" value="F:oxidoreductase activity"/>
    <property type="evidence" value="ECO:0007669"/>
    <property type="project" value="InterPro"/>
</dbReference>
<feature type="domain" description="CFAP61 dimerisation" evidence="3">
    <location>
        <begin position="810"/>
        <end position="928"/>
    </location>
</feature>
<feature type="domain" description="FAD/NAD(P)-binding" evidence="1">
    <location>
        <begin position="441"/>
        <end position="762"/>
    </location>
</feature>
<dbReference type="InterPro" id="IPR036188">
    <property type="entry name" value="FAD/NAD-bd_sf"/>
</dbReference>
<dbReference type="PANTHER" id="PTHR21178">
    <property type="entry name" value="CILIA- AND FLAGELLA-ASSOCIATED PROTEIN 61"/>
    <property type="match status" value="1"/>
</dbReference>
<name>A0A8C4X0J9_EPTBU</name>
<keyword evidence="5" id="KW-1185">Reference proteome</keyword>
<dbReference type="Pfam" id="PF16092">
    <property type="entry name" value="CFAP61_N"/>
    <property type="match status" value="1"/>
</dbReference>
<dbReference type="GeneTree" id="ENSGT00390000004987"/>
<feature type="domain" description="Cilia- and flagella-associated protein 61 N-terminal" evidence="2">
    <location>
        <begin position="13"/>
        <end position="111"/>
    </location>
</feature>
<organism evidence="4 5">
    <name type="scientific">Eptatretus burgeri</name>
    <name type="common">Inshore hagfish</name>
    <dbReference type="NCBI Taxonomy" id="7764"/>
    <lineage>
        <taxon>Eukaryota</taxon>
        <taxon>Metazoa</taxon>
        <taxon>Chordata</taxon>
        <taxon>Craniata</taxon>
        <taxon>Vertebrata</taxon>
        <taxon>Cyclostomata</taxon>
        <taxon>Myxini</taxon>
        <taxon>Myxiniformes</taxon>
        <taxon>Myxinidae</taxon>
        <taxon>Eptatretinae</taxon>
        <taxon>Eptatretus</taxon>
    </lineage>
</organism>